<sequence length="85" mass="8998">MRVEPAPLCAGCSARAISPSPGAARSVPIADRAALCPAGQSVTGASVYRCVYCFARKTHSYPDLDTGHGFDSQTLRLPRMAKRGF</sequence>
<keyword evidence="2" id="KW-1185">Reference proteome</keyword>
<evidence type="ECO:0000313" key="2">
    <source>
        <dbReference type="Proteomes" id="UP000244900"/>
    </source>
</evidence>
<organism evidence="1 2">
    <name type="scientific">Streptomyces tirandamycinicus</name>
    <dbReference type="NCBI Taxonomy" id="2174846"/>
    <lineage>
        <taxon>Bacteria</taxon>
        <taxon>Bacillati</taxon>
        <taxon>Actinomycetota</taxon>
        <taxon>Actinomycetes</taxon>
        <taxon>Kitasatosporales</taxon>
        <taxon>Streptomycetaceae</taxon>
        <taxon>Streptomyces</taxon>
    </lineage>
</organism>
<dbReference type="OrthoDB" id="9785699at2"/>
<gene>
    <name evidence="1" type="ORF">DDW44_26375</name>
</gene>
<dbReference type="KEGG" id="stir:DDW44_26375"/>
<dbReference type="EMBL" id="CP029188">
    <property type="protein sequence ID" value="AWI31924.1"/>
    <property type="molecule type" value="Genomic_DNA"/>
</dbReference>
<accession>A0A2S1SZT3</accession>
<proteinExistence type="predicted"/>
<evidence type="ECO:0000313" key="1">
    <source>
        <dbReference type="EMBL" id="AWI31924.1"/>
    </source>
</evidence>
<name>A0A2S1SZT3_9ACTN</name>
<dbReference type="Proteomes" id="UP000244900">
    <property type="component" value="Chromosome"/>
</dbReference>
<protein>
    <submittedName>
        <fullName evidence="1">Uncharacterized protein</fullName>
    </submittedName>
</protein>
<reference evidence="1 2" key="1">
    <citation type="submission" date="2018-05" db="EMBL/GenBank/DDBJ databases">
        <title>Complete genome sequence of sponge-derived Streptomyces sp. HNM0039.</title>
        <authorList>
            <person name="Huang X."/>
            <person name="Zhou S."/>
        </authorList>
    </citation>
    <scope>NUCLEOTIDE SEQUENCE [LARGE SCALE GENOMIC DNA]</scope>
    <source>
        <strain evidence="1 2">HNM0039</strain>
    </source>
</reference>
<dbReference type="AlphaFoldDB" id="A0A2S1SZT3"/>